<feature type="coiled-coil region" evidence="16">
    <location>
        <begin position="244"/>
        <end position="367"/>
    </location>
</feature>
<keyword evidence="4" id="KW-0597">Phosphoprotein</keyword>
<dbReference type="Pfam" id="PF17817">
    <property type="entry name" value="PDZ_5"/>
    <property type="match status" value="1"/>
</dbReference>
<dbReference type="GO" id="GO:0051015">
    <property type="term" value="F:actin filament binding"/>
    <property type="evidence" value="ECO:0007669"/>
    <property type="project" value="TreeGrafter"/>
</dbReference>
<feature type="compositionally biased region" description="Acidic residues" evidence="17">
    <location>
        <begin position="225"/>
        <end position="235"/>
    </location>
</feature>
<dbReference type="SMART" id="SM00454">
    <property type="entry name" value="SAM"/>
    <property type="match status" value="1"/>
</dbReference>
<dbReference type="InterPro" id="IPR036034">
    <property type="entry name" value="PDZ_sf"/>
</dbReference>
<evidence type="ECO:0000256" key="9">
    <source>
        <dbReference type="ARBA" id="ARBA00023203"/>
    </source>
</evidence>
<dbReference type="PROSITE" id="PS50105">
    <property type="entry name" value="SAM_DOMAIN"/>
    <property type="match status" value="1"/>
</dbReference>
<dbReference type="GO" id="GO:0019722">
    <property type="term" value="P:calcium-mediated signaling"/>
    <property type="evidence" value="ECO:0007669"/>
    <property type="project" value="TreeGrafter"/>
</dbReference>
<protein>
    <recommendedName>
        <fullName evidence="12">Neurabin-1</fullName>
    </recommendedName>
    <alternativeName>
        <fullName evidence="14">Neurabin-I</fullName>
    </alternativeName>
    <alternativeName>
        <fullName evidence="13">Neural tissue-specific F-actin-binding protein I</fullName>
    </alternativeName>
    <alternativeName>
        <fullName evidence="15">Protein phosphatase 1 regulatory subunit 9A</fullName>
    </alternativeName>
</protein>
<feature type="domain" description="SAM" evidence="18">
    <location>
        <begin position="470"/>
        <end position="533"/>
    </location>
</feature>
<organism evidence="20">
    <name type="scientific">Haemonchus placei</name>
    <name type="common">Barber's pole worm</name>
    <dbReference type="NCBI Taxonomy" id="6290"/>
    <lineage>
        <taxon>Eukaryota</taxon>
        <taxon>Metazoa</taxon>
        <taxon>Ecdysozoa</taxon>
        <taxon>Nematoda</taxon>
        <taxon>Chromadorea</taxon>
        <taxon>Rhabditida</taxon>
        <taxon>Rhabditina</taxon>
        <taxon>Rhabditomorpha</taxon>
        <taxon>Strongyloidea</taxon>
        <taxon>Trichostrongylidae</taxon>
        <taxon>Haemonchus</taxon>
    </lineage>
</organism>
<evidence type="ECO:0000256" key="3">
    <source>
        <dbReference type="ARBA" id="ARBA00022490"/>
    </source>
</evidence>
<evidence type="ECO:0000313" key="20">
    <source>
        <dbReference type="WBParaSite" id="HPLM_0001217901-mRNA-1"/>
    </source>
</evidence>
<evidence type="ECO:0000256" key="4">
    <source>
        <dbReference type="ARBA" id="ARBA00022553"/>
    </source>
</evidence>
<dbReference type="CDD" id="cd09512">
    <property type="entry name" value="SAM_Neurabin-like"/>
    <property type="match status" value="1"/>
</dbReference>
<feature type="region of interest" description="Disordered" evidence="17">
    <location>
        <begin position="1"/>
        <end position="59"/>
    </location>
</feature>
<dbReference type="SMART" id="SM00228">
    <property type="entry name" value="PDZ"/>
    <property type="match status" value="1"/>
</dbReference>
<evidence type="ECO:0000256" key="12">
    <source>
        <dbReference type="ARBA" id="ARBA00067399"/>
    </source>
</evidence>
<feature type="domain" description="PDZ" evidence="19">
    <location>
        <begin position="108"/>
        <end position="196"/>
    </location>
</feature>
<dbReference type="InterPro" id="IPR001478">
    <property type="entry name" value="PDZ"/>
</dbReference>
<sequence>LDSDNQSSMRHTTYALVKTRRDVDEDDELDDDDDERMAPRVLETRRGLSPERDPLDRDRKVSFSTAPIPVYCTHSVEEYDRKNDDIDPVASCAEYELERRLERMELFDVMLEKGPEGLGVSIIGMGVGADSGLEKLGIFVKNITPGGAVHRDGRVRVCDQIVSVDGKSLVGVSQLYAAETLRATSNRVLFTIGREPNLDESEVAQLIRQSLEADQSRFVGGGPSEGDESQPEESESVSARSMDEAEIRSRIAALELELEMSQKKADQMHDVLDSTKSHYDQLEKKYDQANQLLRNYQEREKELLSREENHVEQLRDKDAHYTHLVTQLKERIDELEAKLEEMDQRRQSITNNELSELKEKLKDKLEKRDEGLAYKPGGELPHEDKAVMETIKPTTINNNNAEVSTWDDDKYSSSCGSPIPRISEPASPALPHRFVHRRLLFPLKKKYITNENEFWRASCEQIQGLQVLHWTVDDVCQLLVSMGLDKYVPEFTINKVTGAKFLELDGTKLKTMGIQNHSDRSLIKKKVKMIKNRIERERKLLEKESRTRVIAQGMHIQM</sequence>
<evidence type="ECO:0000256" key="2">
    <source>
        <dbReference type="ARBA" id="ARBA00022473"/>
    </source>
</evidence>
<keyword evidence="7" id="KW-0770">Synapse</keyword>
<accession>A0A158QP96</accession>
<dbReference type="GO" id="GO:0015629">
    <property type="term" value="C:actin cytoskeleton"/>
    <property type="evidence" value="ECO:0007669"/>
    <property type="project" value="TreeGrafter"/>
</dbReference>
<evidence type="ECO:0000259" key="19">
    <source>
        <dbReference type="PROSITE" id="PS50106"/>
    </source>
</evidence>
<dbReference type="InterPro" id="IPR040645">
    <property type="entry name" value="Neurabin-1/2_PDZ"/>
</dbReference>
<evidence type="ECO:0000256" key="8">
    <source>
        <dbReference type="ARBA" id="ARBA00023054"/>
    </source>
</evidence>
<keyword evidence="9" id="KW-0009">Actin-binding</keyword>
<dbReference type="OMA" id="TIGREQN"/>
<evidence type="ECO:0000256" key="14">
    <source>
        <dbReference type="ARBA" id="ARBA00077125"/>
    </source>
</evidence>
<dbReference type="Gene3D" id="1.10.150.50">
    <property type="entry name" value="Transcription Factor, Ets-1"/>
    <property type="match status" value="1"/>
</dbReference>
<name>A0A158QP96_HAEPC</name>
<dbReference type="FunFam" id="1.10.150.50:FF:000008">
    <property type="entry name" value="Neurabin-1 isoform 1-like protein"/>
    <property type="match status" value="1"/>
</dbReference>
<dbReference type="InterPro" id="IPR043446">
    <property type="entry name" value="Neurabin-like"/>
</dbReference>
<evidence type="ECO:0000256" key="16">
    <source>
        <dbReference type="SAM" id="Coils"/>
    </source>
</evidence>
<dbReference type="GO" id="GO:0007015">
    <property type="term" value="P:actin filament organization"/>
    <property type="evidence" value="ECO:0007669"/>
    <property type="project" value="TreeGrafter"/>
</dbReference>
<proteinExistence type="predicted"/>
<feature type="region of interest" description="Disordered" evidence="17">
    <location>
        <begin position="215"/>
        <end position="244"/>
    </location>
</feature>
<dbReference type="PANTHER" id="PTHR16154">
    <property type="entry name" value="NEURABIN"/>
    <property type="match status" value="1"/>
</dbReference>
<evidence type="ECO:0000256" key="13">
    <source>
        <dbReference type="ARBA" id="ARBA00076637"/>
    </source>
</evidence>
<feature type="compositionally biased region" description="Polar residues" evidence="17">
    <location>
        <begin position="1"/>
        <end position="11"/>
    </location>
</feature>
<dbReference type="AlphaFoldDB" id="A0A158QP96"/>
<evidence type="ECO:0000256" key="17">
    <source>
        <dbReference type="SAM" id="MobiDB-lite"/>
    </source>
</evidence>
<dbReference type="SUPFAM" id="SSF47769">
    <property type="entry name" value="SAM/Pointed domain"/>
    <property type="match status" value="1"/>
</dbReference>
<dbReference type="GO" id="GO:0031175">
    <property type="term" value="P:neuron projection development"/>
    <property type="evidence" value="ECO:0007669"/>
    <property type="project" value="TreeGrafter"/>
</dbReference>
<dbReference type="FunFam" id="2.30.42.10:FF:000010">
    <property type="entry name" value="Neurabin-1 isoform 1"/>
    <property type="match status" value="1"/>
</dbReference>
<dbReference type="Pfam" id="PF00595">
    <property type="entry name" value="PDZ"/>
    <property type="match status" value="1"/>
</dbReference>
<feature type="compositionally biased region" description="Basic and acidic residues" evidence="17">
    <location>
        <begin position="36"/>
        <end position="59"/>
    </location>
</feature>
<keyword evidence="8 16" id="KW-0175">Coiled coil</keyword>
<dbReference type="PROSITE" id="PS50106">
    <property type="entry name" value="PDZ"/>
    <property type="match status" value="1"/>
</dbReference>
<keyword evidence="5" id="KW-0221">Differentiation</keyword>
<evidence type="ECO:0000256" key="6">
    <source>
        <dbReference type="ARBA" id="ARBA00022902"/>
    </source>
</evidence>
<keyword evidence="6" id="KW-0524">Neurogenesis</keyword>
<evidence type="ECO:0000256" key="1">
    <source>
        <dbReference type="ARBA" id="ARBA00004245"/>
    </source>
</evidence>
<keyword evidence="3" id="KW-0963">Cytoplasm</keyword>
<reference evidence="20" key="1">
    <citation type="submission" date="2016-04" db="UniProtKB">
        <authorList>
            <consortium name="WormBaseParasite"/>
        </authorList>
    </citation>
    <scope>IDENTIFICATION</scope>
</reference>
<dbReference type="InterPro" id="IPR013761">
    <property type="entry name" value="SAM/pointed_sf"/>
</dbReference>
<evidence type="ECO:0000259" key="18">
    <source>
        <dbReference type="PROSITE" id="PS50105"/>
    </source>
</evidence>
<dbReference type="PANTHER" id="PTHR16154:SF6">
    <property type="entry name" value="SPINOPHILIN, ISOFORM J"/>
    <property type="match status" value="1"/>
</dbReference>
<feature type="compositionally biased region" description="Acidic residues" evidence="17">
    <location>
        <begin position="24"/>
        <end position="35"/>
    </location>
</feature>
<keyword evidence="10" id="KW-0206">Cytoskeleton</keyword>
<keyword evidence="2" id="KW-0217">Developmental protein</keyword>
<dbReference type="GO" id="GO:0014069">
    <property type="term" value="C:postsynaptic density"/>
    <property type="evidence" value="ECO:0007669"/>
    <property type="project" value="TreeGrafter"/>
</dbReference>
<evidence type="ECO:0000256" key="15">
    <source>
        <dbReference type="ARBA" id="ARBA00082439"/>
    </source>
</evidence>
<evidence type="ECO:0000256" key="7">
    <source>
        <dbReference type="ARBA" id="ARBA00023018"/>
    </source>
</evidence>
<evidence type="ECO:0000256" key="5">
    <source>
        <dbReference type="ARBA" id="ARBA00022782"/>
    </source>
</evidence>
<evidence type="ECO:0000256" key="11">
    <source>
        <dbReference type="ARBA" id="ARBA00034103"/>
    </source>
</evidence>
<dbReference type="GO" id="GO:0030425">
    <property type="term" value="C:dendrite"/>
    <property type="evidence" value="ECO:0007669"/>
    <property type="project" value="TreeGrafter"/>
</dbReference>
<dbReference type="Gene3D" id="2.30.42.10">
    <property type="match status" value="1"/>
</dbReference>
<dbReference type="WBParaSite" id="HPLM_0001217901-mRNA-1">
    <property type="protein sequence ID" value="HPLM_0001217901-mRNA-1"/>
    <property type="gene ID" value="HPLM_0001217901"/>
</dbReference>
<dbReference type="Pfam" id="PF07647">
    <property type="entry name" value="SAM_2"/>
    <property type="match status" value="1"/>
</dbReference>
<dbReference type="GO" id="GO:0005737">
    <property type="term" value="C:cytoplasm"/>
    <property type="evidence" value="ECO:0007669"/>
    <property type="project" value="TreeGrafter"/>
</dbReference>
<evidence type="ECO:0000256" key="10">
    <source>
        <dbReference type="ARBA" id="ARBA00023212"/>
    </source>
</evidence>
<dbReference type="InterPro" id="IPR001660">
    <property type="entry name" value="SAM"/>
</dbReference>
<dbReference type="SUPFAM" id="SSF50156">
    <property type="entry name" value="PDZ domain-like"/>
    <property type="match status" value="1"/>
</dbReference>
<comment type="subcellular location">
    <subcellularLocation>
        <location evidence="1">Cytoplasm</location>
        <location evidence="1">Cytoskeleton</location>
    </subcellularLocation>
    <subcellularLocation>
        <location evidence="11">Synapse</location>
    </subcellularLocation>
</comment>